<sequence length="118" mass="13458">QLNQVKVAASEFSESSSQYQNLNIKCKKLEKQLIDMKNFLKDYGLIWVGDEGNKNSNIADNTIQREQRVWHPDDSITSELVSFDLLLENIKYLNILANEGEAKITYTASGATFKVTHF</sequence>
<protein>
    <submittedName>
        <fullName evidence="2">Uncharacterized protein</fullName>
    </submittedName>
</protein>
<dbReference type="Proteomes" id="UP001153148">
    <property type="component" value="Unassembled WGS sequence"/>
</dbReference>
<feature type="non-terminal residue" evidence="2">
    <location>
        <position position="1"/>
    </location>
</feature>
<reference evidence="2" key="1">
    <citation type="submission" date="2021-03" db="EMBL/GenBank/DDBJ databases">
        <authorList>
            <person name="Tran Van P."/>
        </authorList>
    </citation>
    <scope>NUCLEOTIDE SEQUENCE</scope>
</reference>
<keyword evidence="3" id="KW-1185">Reference proteome</keyword>
<feature type="coiled-coil region" evidence="1">
    <location>
        <begin position="12"/>
        <end position="39"/>
    </location>
</feature>
<keyword evidence="1" id="KW-0175">Coiled coil</keyword>
<comment type="caution">
    <text evidence="2">The sequence shown here is derived from an EMBL/GenBank/DDBJ whole genome shotgun (WGS) entry which is preliminary data.</text>
</comment>
<organism evidence="2 3">
    <name type="scientific">Timema podura</name>
    <name type="common">Walking stick</name>
    <dbReference type="NCBI Taxonomy" id="61482"/>
    <lineage>
        <taxon>Eukaryota</taxon>
        <taxon>Metazoa</taxon>
        <taxon>Ecdysozoa</taxon>
        <taxon>Arthropoda</taxon>
        <taxon>Hexapoda</taxon>
        <taxon>Insecta</taxon>
        <taxon>Pterygota</taxon>
        <taxon>Neoptera</taxon>
        <taxon>Polyneoptera</taxon>
        <taxon>Phasmatodea</taxon>
        <taxon>Timematodea</taxon>
        <taxon>Timematoidea</taxon>
        <taxon>Timematidae</taxon>
        <taxon>Timema</taxon>
    </lineage>
</organism>
<evidence type="ECO:0000256" key="1">
    <source>
        <dbReference type="SAM" id="Coils"/>
    </source>
</evidence>
<evidence type="ECO:0000313" key="2">
    <source>
        <dbReference type="EMBL" id="CAG2064594.1"/>
    </source>
</evidence>
<accession>A0ABN7PEQ5</accession>
<name>A0ABN7PEQ5_TIMPD</name>
<dbReference type="EMBL" id="CAJPIN010035365">
    <property type="protein sequence ID" value="CAG2064594.1"/>
    <property type="molecule type" value="Genomic_DNA"/>
</dbReference>
<proteinExistence type="predicted"/>
<evidence type="ECO:0000313" key="3">
    <source>
        <dbReference type="Proteomes" id="UP001153148"/>
    </source>
</evidence>
<gene>
    <name evidence="2" type="ORF">TPAB3V08_LOCUS11539</name>
</gene>